<comment type="caution">
    <text evidence="2">The sequence shown here is derived from an EMBL/GenBank/DDBJ whole genome shotgun (WGS) entry which is preliminary data.</text>
</comment>
<reference evidence="2" key="2">
    <citation type="submission" date="2020-11" db="EMBL/GenBank/DDBJ databases">
        <authorList>
            <person name="McCartney M.A."/>
            <person name="Auch B."/>
            <person name="Kono T."/>
            <person name="Mallez S."/>
            <person name="Becker A."/>
            <person name="Gohl D.M."/>
            <person name="Silverstein K.A.T."/>
            <person name="Koren S."/>
            <person name="Bechman K.B."/>
            <person name="Herman A."/>
            <person name="Abrahante J.E."/>
            <person name="Garbe J."/>
        </authorList>
    </citation>
    <scope>NUCLEOTIDE SEQUENCE</scope>
    <source>
        <strain evidence="2">Duluth1</strain>
        <tissue evidence="2">Whole animal</tissue>
    </source>
</reference>
<feature type="transmembrane region" description="Helical" evidence="1">
    <location>
        <begin position="137"/>
        <end position="157"/>
    </location>
</feature>
<organism evidence="2 3">
    <name type="scientific">Dreissena polymorpha</name>
    <name type="common">Zebra mussel</name>
    <name type="synonym">Mytilus polymorpha</name>
    <dbReference type="NCBI Taxonomy" id="45954"/>
    <lineage>
        <taxon>Eukaryota</taxon>
        <taxon>Metazoa</taxon>
        <taxon>Spiralia</taxon>
        <taxon>Lophotrochozoa</taxon>
        <taxon>Mollusca</taxon>
        <taxon>Bivalvia</taxon>
        <taxon>Autobranchia</taxon>
        <taxon>Heteroconchia</taxon>
        <taxon>Euheterodonta</taxon>
        <taxon>Imparidentia</taxon>
        <taxon>Neoheterodontei</taxon>
        <taxon>Myida</taxon>
        <taxon>Dreissenoidea</taxon>
        <taxon>Dreissenidae</taxon>
        <taxon>Dreissena</taxon>
    </lineage>
</organism>
<keyword evidence="1" id="KW-0812">Transmembrane</keyword>
<dbReference type="Proteomes" id="UP000828390">
    <property type="component" value="Unassembled WGS sequence"/>
</dbReference>
<proteinExistence type="predicted"/>
<evidence type="ECO:0000256" key="1">
    <source>
        <dbReference type="SAM" id="Phobius"/>
    </source>
</evidence>
<accession>A0A9D4J1K5</accession>
<keyword evidence="1" id="KW-1133">Transmembrane helix</keyword>
<keyword evidence="1" id="KW-0472">Membrane</keyword>
<keyword evidence="3" id="KW-1185">Reference proteome</keyword>
<protein>
    <submittedName>
        <fullName evidence="2">Uncharacterized protein</fullName>
    </submittedName>
</protein>
<dbReference type="AlphaFoldDB" id="A0A9D4J1K5"/>
<feature type="transmembrane region" description="Helical" evidence="1">
    <location>
        <begin position="110"/>
        <end position="131"/>
    </location>
</feature>
<dbReference type="EMBL" id="JAIWYP010000007">
    <property type="protein sequence ID" value="KAH3794945.1"/>
    <property type="molecule type" value="Genomic_DNA"/>
</dbReference>
<evidence type="ECO:0000313" key="2">
    <source>
        <dbReference type="EMBL" id="KAH3794945.1"/>
    </source>
</evidence>
<name>A0A9D4J1K5_DREPO</name>
<gene>
    <name evidence="2" type="ORF">DPMN_148486</name>
</gene>
<evidence type="ECO:0000313" key="3">
    <source>
        <dbReference type="Proteomes" id="UP000828390"/>
    </source>
</evidence>
<reference evidence="2" key="1">
    <citation type="journal article" date="2019" name="bioRxiv">
        <title>The Genome of the Zebra Mussel, Dreissena polymorpha: A Resource for Invasive Species Research.</title>
        <authorList>
            <person name="McCartney M.A."/>
            <person name="Auch B."/>
            <person name="Kono T."/>
            <person name="Mallez S."/>
            <person name="Zhang Y."/>
            <person name="Obille A."/>
            <person name="Becker A."/>
            <person name="Abrahante J.E."/>
            <person name="Garbe J."/>
            <person name="Badalamenti J.P."/>
            <person name="Herman A."/>
            <person name="Mangelson H."/>
            <person name="Liachko I."/>
            <person name="Sullivan S."/>
            <person name="Sone E.D."/>
            <person name="Koren S."/>
            <person name="Silverstein K.A.T."/>
            <person name="Beckman K.B."/>
            <person name="Gohl D.M."/>
        </authorList>
    </citation>
    <scope>NUCLEOTIDE SEQUENCE</scope>
    <source>
        <strain evidence="2">Duluth1</strain>
        <tissue evidence="2">Whole animal</tissue>
    </source>
</reference>
<sequence>MQIRSQLSPNRNTSPIWYMTESSSYSHWVIVDLKWLEPIHPILDDMNRLEYHRRHHRRRCCRFRRHHHQLLLLLVVVVQWNPSKPDIPGTKRKLRFNEDSEAFHCSSRSIVVVVVVEVVVIVVVVAVVVVVVVVAAAVVVVIVSVVVVVVIVVVVVVNRHRQTQN</sequence>